<proteinExistence type="predicted"/>
<sequence>MKNRWIAAVMLPLAGCVVYSGPYHETRSETVSSDGQTTTRTTTVTGNGWRVEHTQTDDNTWLANPVYPKVGDLCDIAIVVLSAERARGEIQPVDSLFWDHEAQTGPDCASQVLTMGFSMADGEPKIRRMILPRQLPDGRLYVQVDGDCAKGCQSATGYAVRRREDGHWQVEPQPLFTWTR</sequence>
<evidence type="ECO:0000313" key="1">
    <source>
        <dbReference type="EMBL" id="SCW83593.1"/>
    </source>
</evidence>
<keyword evidence="2" id="KW-1185">Reference proteome</keyword>
<reference evidence="2" key="1">
    <citation type="submission" date="2016-10" db="EMBL/GenBank/DDBJ databases">
        <authorList>
            <person name="Varghese N."/>
            <person name="Submissions S."/>
        </authorList>
    </citation>
    <scope>NUCLEOTIDE SEQUENCE [LARGE SCALE GENOMIC DNA]</scope>
    <source>
        <strain evidence="2">CGMCC 1.3431</strain>
    </source>
</reference>
<organism evidence="1 2">
    <name type="scientific">Asticcacaulis taihuensis</name>
    <dbReference type="NCBI Taxonomy" id="260084"/>
    <lineage>
        <taxon>Bacteria</taxon>
        <taxon>Pseudomonadati</taxon>
        <taxon>Pseudomonadota</taxon>
        <taxon>Alphaproteobacteria</taxon>
        <taxon>Caulobacterales</taxon>
        <taxon>Caulobacteraceae</taxon>
        <taxon>Asticcacaulis</taxon>
    </lineage>
</organism>
<protein>
    <submittedName>
        <fullName evidence="1">Uncharacterized protein</fullName>
    </submittedName>
</protein>
<dbReference type="Proteomes" id="UP000199150">
    <property type="component" value="Unassembled WGS sequence"/>
</dbReference>
<dbReference type="EMBL" id="FMTS01000011">
    <property type="protein sequence ID" value="SCW83593.1"/>
    <property type="molecule type" value="Genomic_DNA"/>
</dbReference>
<dbReference type="AlphaFoldDB" id="A0A1G4TQ95"/>
<dbReference type="RefSeq" id="WP_139159732.1">
    <property type="nucleotide sequence ID" value="NZ_CBCRYE010000009.1"/>
</dbReference>
<evidence type="ECO:0000313" key="2">
    <source>
        <dbReference type="Proteomes" id="UP000199150"/>
    </source>
</evidence>
<name>A0A1G4TQ95_9CAUL</name>
<gene>
    <name evidence="1" type="ORF">SAMN02927928_0080</name>
</gene>
<accession>A0A1G4TQ95</accession>